<dbReference type="GeneID" id="27360925"/>
<dbReference type="PRINTS" id="PR00080">
    <property type="entry name" value="SDRFAMILY"/>
</dbReference>
<dbReference type="STRING" id="215243.A0A0D2D9F0"/>
<sequence>MSYSDLQDRSFVVTGAAAGIGREVALNLARQGARVGLIDLRKPDETLEKVKNLGGKGYSIQCDVKNSKGLDDAICYVAKQWGRLDGAVNMAGFLGVYPLDTVTDEQWNDLLRVNLDGVKNSVISELRYMKDSGSIVNASSVAGLQGIPSFSSYSASKWGVIGFTKSVGQEVGKRNIRVNAVAPGILYTELSSSMGSKDDLTETFAPRIPLGRIAVPSDVARVITFLLSDEARYITSSVLFTI</sequence>
<evidence type="ECO:0000313" key="5">
    <source>
        <dbReference type="Proteomes" id="UP000053342"/>
    </source>
</evidence>
<evidence type="ECO:0000256" key="2">
    <source>
        <dbReference type="ARBA" id="ARBA00022857"/>
    </source>
</evidence>
<dbReference type="EMBL" id="KN847340">
    <property type="protein sequence ID" value="KIW39035.1"/>
    <property type="molecule type" value="Genomic_DNA"/>
</dbReference>
<proteinExistence type="inferred from homology"/>
<dbReference type="PANTHER" id="PTHR42760:SF133">
    <property type="entry name" value="3-OXOACYL-[ACYL-CARRIER-PROTEIN] REDUCTASE"/>
    <property type="match status" value="1"/>
</dbReference>
<accession>A0A0D2D9F0</accession>
<keyword evidence="2" id="KW-0521">NADP</keyword>
<dbReference type="Gene3D" id="3.40.50.720">
    <property type="entry name" value="NAD(P)-binding Rossmann-like Domain"/>
    <property type="match status" value="1"/>
</dbReference>
<dbReference type="OrthoDB" id="417891at2759"/>
<dbReference type="HOGENOM" id="CLU_010194_1_0_1"/>
<dbReference type="PROSITE" id="PS00061">
    <property type="entry name" value="ADH_SHORT"/>
    <property type="match status" value="1"/>
</dbReference>
<dbReference type="GO" id="GO:0048038">
    <property type="term" value="F:quinone binding"/>
    <property type="evidence" value="ECO:0007669"/>
    <property type="project" value="TreeGrafter"/>
</dbReference>
<dbReference type="SUPFAM" id="SSF51735">
    <property type="entry name" value="NAD(P)-binding Rossmann-fold domains"/>
    <property type="match status" value="1"/>
</dbReference>
<dbReference type="RefSeq" id="XP_016259251.1">
    <property type="nucleotide sequence ID" value="XM_016410229.1"/>
</dbReference>
<dbReference type="GO" id="GO:0006633">
    <property type="term" value="P:fatty acid biosynthetic process"/>
    <property type="evidence" value="ECO:0007669"/>
    <property type="project" value="TreeGrafter"/>
</dbReference>
<evidence type="ECO:0008006" key="6">
    <source>
        <dbReference type="Google" id="ProtNLM"/>
    </source>
</evidence>
<evidence type="ECO:0000256" key="1">
    <source>
        <dbReference type="ARBA" id="ARBA00006484"/>
    </source>
</evidence>
<dbReference type="PRINTS" id="PR00081">
    <property type="entry name" value="GDHRDH"/>
</dbReference>
<dbReference type="AlphaFoldDB" id="A0A0D2D9F0"/>
<dbReference type="FunFam" id="3.40.50.720:FF:000084">
    <property type="entry name" value="Short-chain dehydrogenase reductase"/>
    <property type="match status" value="1"/>
</dbReference>
<evidence type="ECO:0000256" key="3">
    <source>
        <dbReference type="ARBA" id="ARBA00023002"/>
    </source>
</evidence>
<evidence type="ECO:0000313" key="4">
    <source>
        <dbReference type="EMBL" id="KIW39035.1"/>
    </source>
</evidence>
<keyword evidence="3" id="KW-0560">Oxidoreductase</keyword>
<dbReference type="GO" id="GO:0016616">
    <property type="term" value="F:oxidoreductase activity, acting on the CH-OH group of donors, NAD or NADP as acceptor"/>
    <property type="evidence" value="ECO:0007669"/>
    <property type="project" value="TreeGrafter"/>
</dbReference>
<keyword evidence="5" id="KW-1185">Reference proteome</keyword>
<dbReference type="InterPro" id="IPR002347">
    <property type="entry name" value="SDR_fam"/>
</dbReference>
<reference evidence="4 5" key="1">
    <citation type="submission" date="2015-01" db="EMBL/GenBank/DDBJ databases">
        <title>The Genome Sequence of Exophiala oligosperma CBS72588.</title>
        <authorList>
            <consortium name="The Broad Institute Genomics Platform"/>
            <person name="Cuomo C."/>
            <person name="de Hoog S."/>
            <person name="Gorbushina A."/>
            <person name="Stielow B."/>
            <person name="Teixiera M."/>
            <person name="Abouelleil A."/>
            <person name="Chapman S.B."/>
            <person name="Priest M."/>
            <person name="Young S.K."/>
            <person name="Wortman J."/>
            <person name="Nusbaum C."/>
            <person name="Birren B."/>
        </authorList>
    </citation>
    <scope>NUCLEOTIDE SEQUENCE [LARGE SCALE GENOMIC DNA]</scope>
    <source>
        <strain evidence="4 5">CBS 72588</strain>
    </source>
</reference>
<protein>
    <recommendedName>
        <fullName evidence="6">3-oxoacyl-[acyl-carrier-protein] reductase</fullName>
    </recommendedName>
</protein>
<dbReference type="InterPro" id="IPR036291">
    <property type="entry name" value="NAD(P)-bd_dom_sf"/>
</dbReference>
<organism evidence="4 5">
    <name type="scientific">Exophiala oligosperma</name>
    <dbReference type="NCBI Taxonomy" id="215243"/>
    <lineage>
        <taxon>Eukaryota</taxon>
        <taxon>Fungi</taxon>
        <taxon>Dikarya</taxon>
        <taxon>Ascomycota</taxon>
        <taxon>Pezizomycotina</taxon>
        <taxon>Eurotiomycetes</taxon>
        <taxon>Chaetothyriomycetidae</taxon>
        <taxon>Chaetothyriales</taxon>
        <taxon>Herpotrichiellaceae</taxon>
        <taxon>Exophiala</taxon>
    </lineage>
</organism>
<comment type="similarity">
    <text evidence="1">Belongs to the short-chain dehydrogenases/reductases (SDR) family.</text>
</comment>
<dbReference type="PANTHER" id="PTHR42760">
    <property type="entry name" value="SHORT-CHAIN DEHYDROGENASES/REDUCTASES FAMILY MEMBER"/>
    <property type="match status" value="1"/>
</dbReference>
<name>A0A0D2D9F0_9EURO</name>
<dbReference type="CDD" id="cd05233">
    <property type="entry name" value="SDR_c"/>
    <property type="match status" value="1"/>
</dbReference>
<dbReference type="InterPro" id="IPR020904">
    <property type="entry name" value="Sc_DH/Rdtase_CS"/>
</dbReference>
<dbReference type="Pfam" id="PF13561">
    <property type="entry name" value="adh_short_C2"/>
    <property type="match status" value="1"/>
</dbReference>
<gene>
    <name evidence="4" type="ORF">PV06_08851</name>
</gene>
<dbReference type="VEuPathDB" id="FungiDB:PV06_08851"/>
<dbReference type="Proteomes" id="UP000053342">
    <property type="component" value="Unassembled WGS sequence"/>
</dbReference>